<dbReference type="STRING" id="1601833.SAMN05518684_105133"/>
<dbReference type="PANTHER" id="PTHR43213">
    <property type="entry name" value="BIFUNCTIONAL DTTP/UTP PYROPHOSPHATASE/METHYLTRANSFERASE PROTEIN-RELATED"/>
    <property type="match status" value="1"/>
</dbReference>
<comment type="similarity">
    <text evidence="6">Belongs to the Maf family. YhdE subfamily.</text>
</comment>
<name>A0A1H9T790_9BACI</name>
<dbReference type="FunFam" id="3.90.950.10:FF:000005">
    <property type="entry name" value="7-methyl-GTP pyrophosphatase"/>
    <property type="match status" value="1"/>
</dbReference>
<reference evidence="8" key="1">
    <citation type="submission" date="2016-10" db="EMBL/GenBank/DDBJ databases">
        <authorList>
            <person name="Varghese N."/>
            <person name="Submissions S."/>
        </authorList>
    </citation>
    <scope>NUCLEOTIDE SEQUENCE [LARGE SCALE GENOMIC DNA]</scope>
    <source>
        <strain evidence="8">S9</strain>
    </source>
</reference>
<gene>
    <name evidence="7" type="ORF">SAMN05518684_105133</name>
</gene>
<keyword evidence="4 6" id="KW-0378">Hydrolase</keyword>
<dbReference type="NCBIfam" id="TIGR00172">
    <property type="entry name" value="maf"/>
    <property type="match status" value="1"/>
</dbReference>
<dbReference type="InterPro" id="IPR003697">
    <property type="entry name" value="Maf-like"/>
</dbReference>
<evidence type="ECO:0000313" key="7">
    <source>
        <dbReference type="EMBL" id="SER92443.1"/>
    </source>
</evidence>
<evidence type="ECO:0000256" key="4">
    <source>
        <dbReference type="ARBA" id="ARBA00022801"/>
    </source>
</evidence>
<evidence type="ECO:0000313" key="8">
    <source>
        <dbReference type="Proteomes" id="UP000198571"/>
    </source>
</evidence>
<dbReference type="EMBL" id="FOGT01000005">
    <property type="protein sequence ID" value="SER92443.1"/>
    <property type="molecule type" value="Genomic_DNA"/>
</dbReference>
<proteinExistence type="inferred from homology"/>
<dbReference type="GO" id="GO:0036218">
    <property type="term" value="F:dTTP diphosphatase activity"/>
    <property type="evidence" value="ECO:0007669"/>
    <property type="project" value="RHEA"/>
</dbReference>
<comment type="catalytic activity">
    <reaction evidence="6">
        <text>UTP + H2O = UMP + diphosphate + H(+)</text>
        <dbReference type="Rhea" id="RHEA:29395"/>
        <dbReference type="ChEBI" id="CHEBI:15377"/>
        <dbReference type="ChEBI" id="CHEBI:15378"/>
        <dbReference type="ChEBI" id="CHEBI:33019"/>
        <dbReference type="ChEBI" id="CHEBI:46398"/>
        <dbReference type="ChEBI" id="CHEBI:57865"/>
        <dbReference type="EC" id="3.6.1.9"/>
    </reaction>
</comment>
<dbReference type="GO" id="GO:0009117">
    <property type="term" value="P:nucleotide metabolic process"/>
    <property type="evidence" value="ECO:0007669"/>
    <property type="project" value="UniProtKB-KW"/>
</dbReference>
<dbReference type="GO" id="GO:0036221">
    <property type="term" value="F:UTP diphosphatase activity"/>
    <property type="evidence" value="ECO:0007669"/>
    <property type="project" value="RHEA"/>
</dbReference>
<accession>A0A1H9T790</accession>
<sequence length="185" mass="19966">MKPFILASQSPRRKQLLEQAGLSFSIIPSSIEETVPNHYSPEETVALLAYQKAADVLKDHRDSVVLGADTIVSLDGTILGKPANDEDARAKLHLLSGRTHQVLTGVAILSSEKEVTFTAQAQVSFYSLSDEEIDNYIRSGEPSDKAGAYGIQGLGATFVEKVEGDYFAIVGLPIAKVSRALKSFN</sequence>
<keyword evidence="5 6" id="KW-0546">Nucleotide metabolism</keyword>
<comment type="subcellular location">
    <subcellularLocation>
        <location evidence="2 6">Cytoplasm</location>
    </subcellularLocation>
</comment>
<dbReference type="AlphaFoldDB" id="A0A1H9T790"/>
<evidence type="ECO:0000256" key="2">
    <source>
        <dbReference type="ARBA" id="ARBA00004496"/>
    </source>
</evidence>
<evidence type="ECO:0000256" key="3">
    <source>
        <dbReference type="ARBA" id="ARBA00022490"/>
    </source>
</evidence>
<keyword evidence="3 6" id="KW-0963">Cytoplasm</keyword>
<dbReference type="SUPFAM" id="SSF52972">
    <property type="entry name" value="ITPase-like"/>
    <property type="match status" value="1"/>
</dbReference>
<comment type="catalytic activity">
    <reaction evidence="6">
        <text>dTTP + H2O = dTMP + diphosphate + H(+)</text>
        <dbReference type="Rhea" id="RHEA:28534"/>
        <dbReference type="ChEBI" id="CHEBI:15377"/>
        <dbReference type="ChEBI" id="CHEBI:15378"/>
        <dbReference type="ChEBI" id="CHEBI:33019"/>
        <dbReference type="ChEBI" id="CHEBI:37568"/>
        <dbReference type="ChEBI" id="CHEBI:63528"/>
        <dbReference type="EC" id="3.6.1.9"/>
    </reaction>
</comment>
<dbReference type="InterPro" id="IPR029001">
    <property type="entry name" value="ITPase-like_fam"/>
</dbReference>
<comment type="function">
    <text evidence="6">Nucleoside triphosphate pyrophosphatase that hydrolyzes dTTP and UTP. May have a dual role in cell division arrest and in preventing the incorporation of modified nucleotides into cellular nucleic acids.</text>
</comment>
<evidence type="ECO:0000256" key="1">
    <source>
        <dbReference type="ARBA" id="ARBA00001968"/>
    </source>
</evidence>
<dbReference type="GO" id="GO:0005737">
    <property type="term" value="C:cytoplasm"/>
    <property type="evidence" value="ECO:0007669"/>
    <property type="project" value="UniProtKB-SubCell"/>
</dbReference>
<keyword evidence="8" id="KW-1185">Reference proteome</keyword>
<dbReference type="Gene3D" id="3.90.950.10">
    <property type="match status" value="1"/>
</dbReference>
<dbReference type="CDD" id="cd00555">
    <property type="entry name" value="Maf"/>
    <property type="match status" value="1"/>
</dbReference>
<feature type="site" description="Important for substrate specificity" evidence="6">
    <location>
        <position position="70"/>
    </location>
</feature>
<dbReference type="OrthoDB" id="9807767at2"/>
<comment type="caution">
    <text evidence="6">Lacks conserved residue(s) required for the propagation of feature annotation.</text>
</comment>
<dbReference type="EC" id="3.6.1.9" evidence="6"/>
<dbReference type="Proteomes" id="UP000198571">
    <property type="component" value="Unassembled WGS sequence"/>
</dbReference>
<protein>
    <recommendedName>
        <fullName evidence="6">dTTP/UTP pyrophosphatase</fullName>
        <shortName evidence="6">dTTPase/UTPase</shortName>
        <ecNumber evidence="6">3.6.1.9</ecNumber>
    </recommendedName>
    <alternativeName>
        <fullName evidence="6">Nucleoside triphosphate pyrophosphatase</fullName>
    </alternativeName>
    <alternativeName>
        <fullName evidence="6">Nucleotide pyrophosphatase</fullName>
        <shortName evidence="6">Nucleotide PPase</shortName>
    </alternativeName>
</protein>
<comment type="cofactor">
    <cofactor evidence="1 6">
        <name>a divalent metal cation</name>
        <dbReference type="ChEBI" id="CHEBI:60240"/>
    </cofactor>
</comment>
<feature type="site" description="Important for substrate specificity" evidence="6">
    <location>
        <position position="152"/>
    </location>
</feature>
<feature type="site" description="Important for substrate specificity" evidence="6">
    <location>
        <position position="12"/>
    </location>
</feature>
<organism evidence="7 8">
    <name type="scientific">Salipaludibacillus aurantiacus</name>
    <dbReference type="NCBI Taxonomy" id="1601833"/>
    <lineage>
        <taxon>Bacteria</taxon>
        <taxon>Bacillati</taxon>
        <taxon>Bacillota</taxon>
        <taxon>Bacilli</taxon>
        <taxon>Bacillales</taxon>
        <taxon>Bacillaceae</taxon>
    </lineage>
</organism>
<dbReference type="PIRSF" id="PIRSF006305">
    <property type="entry name" value="Maf"/>
    <property type="match status" value="1"/>
</dbReference>
<dbReference type="RefSeq" id="WP_093049812.1">
    <property type="nucleotide sequence ID" value="NZ_FOGT01000005.1"/>
</dbReference>
<dbReference type="PANTHER" id="PTHR43213:SF5">
    <property type="entry name" value="BIFUNCTIONAL DTTP_UTP PYROPHOSPHATASE_METHYLTRANSFERASE PROTEIN-RELATED"/>
    <property type="match status" value="1"/>
</dbReference>
<evidence type="ECO:0000256" key="5">
    <source>
        <dbReference type="ARBA" id="ARBA00023080"/>
    </source>
</evidence>
<dbReference type="Pfam" id="PF02545">
    <property type="entry name" value="Maf"/>
    <property type="match status" value="1"/>
</dbReference>
<evidence type="ECO:0000256" key="6">
    <source>
        <dbReference type="HAMAP-Rule" id="MF_00528"/>
    </source>
</evidence>
<dbReference type="HAMAP" id="MF_00528">
    <property type="entry name" value="Maf"/>
    <property type="match status" value="1"/>
</dbReference>
<feature type="active site" description="Proton acceptor" evidence="6">
    <location>
        <position position="69"/>
    </location>
</feature>